<dbReference type="Pfam" id="PF00717">
    <property type="entry name" value="Peptidase_S24"/>
    <property type="match status" value="1"/>
</dbReference>
<keyword evidence="2" id="KW-0238">DNA-binding</keyword>
<accession>A0A2T2Y6L6</accession>
<dbReference type="Pfam" id="PF01381">
    <property type="entry name" value="HTH_3"/>
    <property type="match status" value="1"/>
</dbReference>
<dbReference type="PANTHER" id="PTHR40661:SF3">
    <property type="entry name" value="FELS-1 PROPHAGE TRANSCRIPTIONAL REGULATOR"/>
    <property type="match status" value="1"/>
</dbReference>
<keyword evidence="6" id="KW-1185">Reference proteome</keyword>
<evidence type="ECO:0000256" key="2">
    <source>
        <dbReference type="ARBA" id="ARBA00023125"/>
    </source>
</evidence>
<dbReference type="Gene3D" id="1.10.260.40">
    <property type="entry name" value="lambda repressor-like DNA-binding domains"/>
    <property type="match status" value="1"/>
</dbReference>
<evidence type="ECO:0000256" key="3">
    <source>
        <dbReference type="ARBA" id="ARBA00023163"/>
    </source>
</evidence>
<comment type="caution">
    <text evidence="5">The sequence shown here is derived from an EMBL/GenBank/DDBJ whole genome shotgun (WGS) entry which is preliminary data.</text>
</comment>
<sequence length="209" mass="23446">MWWLYMAIKRESVERFSERLKSIVPSGSGRDFAKKAGIGYSTVHNYLQAVSSPTLENLVLLAKAGDVSVEWLATGKESTRVVRTEQTENLLKIPFVDSSDFFLLDLNIFPDLREKTETLAALRVKTDVMEPTFAIGSVLIIDQSQKQLRDGKVVALHKEGNYLYKRVQVVPNGYNLSSDNTKYSAMTVNQDSLSSFDVLGEILVVLNHL</sequence>
<dbReference type="SUPFAM" id="SSF47413">
    <property type="entry name" value="lambda repressor-like DNA-binding domains"/>
    <property type="match status" value="1"/>
</dbReference>
<evidence type="ECO:0000313" key="6">
    <source>
        <dbReference type="Proteomes" id="UP000240892"/>
    </source>
</evidence>
<dbReference type="InterPro" id="IPR039418">
    <property type="entry name" value="LexA-like"/>
</dbReference>
<dbReference type="SUPFAM" id="SSF51306">
    <property type="entry name" value="LexA/Signal peptidase"/>
    <property type="match status" value="1"/>
</dbReference>
<feature type="domain" description="HTH cro/C1-type" evidence="4">
    <location>
        <begin position="30"/>
        <end position="72"/>
    </location>
</feature>
<dbReference type="PROSITE" id="PS50943">
    <property type="entry name" value="HTH_CROC1"/>
    <property type="match status" value="1"/>
</dbReference>
<dbReference type="GO" id="GO:0003677">
    <property type="term" value="F:DNA binding"/>
    <property type="evidence" value="ECO:0007669"/>
    <property type="project" value="UniProtKB-KW"/>
</dbReference>
<dbReference type="InterPro" id="IPR036286">
    <property type="entry name" value="LexA/Signal_pep-like_sf"/>
</dbReference>
<dbReference type="SMART" id="SM00530">
    <property type="entry name" value="HTH_XRE"/>
    <property type="match status" value="1"/>
</dbReference>
<keyword evidence="1" id="KW-0805">Transcription regulation</keyword>
<evidence type="ECO:0000259" key="4">
    <source>
        <dbReference type="PROSITE" id="PS50943"/>
    </source>
</evidence>
<organism evidence="5 6">
    <name type="scientific">Kluyvera genomosp. 2</name>
    <dbReference type="NCBI Taxonomy" id="2774054"/>
    <lineage>
        <taxon>Bacteria</taxon>
        <taxon>Pseudomonadati</taxon>
        <taxon>Pseudomonadota</taxon>
        <taxon>Gammaproteobacteria</taxon>
        <taxon>Enterobacterales</taxon>
        <taxon>Enterobacteriaceae</taxon>
        <taxon>Kluyvera</taxon>
    </lineage>
</organism>
<dbReference type="InterPro" id="IPR015927">
    <property type="entry name" value="Peptidase_S24_S26A/B/C"/>
</dbReference>
<protein>
    <recommendedName>
        <fullName evidence="4">HTH cro/C1-type domain-containing protein</fullName>
    </recommendedName>
</protein>
<dbReference type="CDD" id="cd00093">
    <property type="entry name" value="HTH_XRE"/>
    <property type="match status" value="1"/>
</dbReference>
<dbReference type="PANTHER" id="PTHR40661">
    <property type="match status" value="1"/>
</dbReference>
<dbReference type="EMBL" id="PYHO01000002">
    <property type="protein sequence ID" value="PSR48181.1"/>
    <property type="molecule type" value="Genomic_DNA"/>
</dbReference>
<name>A0A2T2Y6L6_9ENTR</name>
<evidence type="ECO:0000313" key="5">
    <source>
        <dbReference type="EMBL" id="PSR48181.1"/>
    </source>
</evidence>
<evidence type="ECO:0000256" key="1">
    <source>
        <dbReference type="ARBA" id="ARBA00023015"/>
    </source>
</evidence>
<dbReference type="InterPro" id="IPR010982">
    <property type="entry name" value="Lambda_DNA-bd_dom_sf"/>
</dbReference>
<reference evidence="5 6" key="1">
    <citation type="submission" date="2018-03" db="EMBL/GenBank/DDBJ databases">
        <title>First report of an OXA-48+CTX-M-M-producing Kluyvera ascorbata clone recovered from patients admitted in a University Hospital in Madrid, Spain.</title>
        <authorList>
            <person name="Hernandez-Garcia M."/>
            <person name="Leon-Sampedro R."/>
            <person name="Perez-Viso B."/>
            <person name="Morosini M.I."/>
            <person name="Lopez-Fresnena N."/>
            <person name="Coque T.M."/>
            <person name="Bonten M."/>
            <person name="Malhotra-Kumar S."/>
            <person name="Ruiz-Garbajosa P."/>
            <person name="Canton R."/>
        </authorList>
    </citation>
    <scope>NUCLEOTIDE SEQUENCE [LARGE SCALE GENOMIC DNA]</scope>
    <source>
        <strain evidence="5 6">KA2</strain>
    </source>
</reference>
<proteinExistence type="predicted"/>
<keyword evidence="3" id="KW-0804">Transcription</keyword>
<dbReference type="InterPro" id="IPR001387">
    <property type="entry name" value="Cro/C1-type_HTH"/>
</dbReference>
<dbReference type="Proteomes" id="UP000240892">
    <property type="component" value="Unassembled WGS sequence"/>
</dbReference>
<dbReference type="CDD" id="cd06529">
    <property type="entry name" value="S24_LexA-like"/>
    <property type="match status" value="1"/>
</dbReference>
<gene>
    <name evidence="5" type="ORF">C8256_03260</name>
</gene>
<dbReference type="Gene3D" id="2.10.109.10">
    <property type="entry name" value="Umud Fragment, subunit A"/>
    <property type="match status" value="1"/>
</dbReference>
<dbReference type="AlphaFoldDB" id="A0A2T2Y6L6"/>